<dbReference type="Gene3D" id="2.10.109.10">
    <property type="entry name" value="Umud Fragment, subunit A"/>
    <property type="match status" value="1"/>
</dbReference>
<accession>A0A0K2VNF5</accession>
<gene>
    <name evidence="2" type="ORF">MPL1032_10231</name>
</gene>
<dbReference type="InterPro" id="IPR001387">
    <property type="entry name" value="Cro/C1-type_HTH"/>
</dbReference>
<evidence type="ECO:0000313" key="2">
    <source>
        <dbReference type="EMBL" id="CDX49173.1"/>
    </source>
</evidence>
<dbReference type="Gene3D" id="1.10.260.40">
    <property type="entry name" value="lambda repressor-like DNA-binding domains"/>
    <property type="match status" value="1"/>
</dbReference>
<reference evidence="3" key="1">
    <citation type="submission" date="2014-08" db="EMBL/GenBank/DDBJ databases">
        <authorList>
            <person name="Edwards T."/>
        </authorList>
    </citation>
    <scope>NUCLEOTIDE SEQUENCE [LARGE SCALE GENOMIC DNA]</scope>
</reference>
<dbReference type="InterPro" id="IPR039418">
    <property type="entry name" value="LexA-like"/>
</dbReference>
<feature type="domain" description="HTH cro/C1-type" evidence="1">
    <location>
        <begin position="10"/>
        <end position="65"/>
    </location>
</feature>
<dbReference type="PROSITE" id="PS50943">
    <property type="entry name" value="HTH_CROC1"/>
    <property type="match status" value="1"/>
</dbReference>
<organism evidence="2 3">
    <name type="scientific">Mesorhizobium plurifarium</name>
    <dbReference type="NCBI Taxonomy" id="69974"/>
    <lineage>
        <taxon>Bacteria</taxon>
        <taxon>Pseudomonadati</taxon>
        <taxon>Pseudomonadota</taxon>
        <taxon>Alphaproteobacteria</taxon>
        <taxon>Hyphomicrobiales</taxon>
        <taxon>Phyllobacteriaceae</taxon>
        <taxon>Mesorhizobium</taxon>
    </lineage>
</organism>
<dbReference type="Proteomes" id="UP000182888">
    <property type="component" value="Unassembled WGS sequence"/>
</dbReference>
<sequence length="229" mass="25331">MSSDDFKLRLRKLMADKGWSANRTSLEAGLSRDAVRKLLAADDQLPHPRTSAALAKALDVSEEWLMKGGGEPRHADTETYVPPSLESGRSKPRYAEILGTAAGSHDVGSFQIQSSTNEQVVIPEGIAHFKNVYALYVVGDSMFPEHKPGEIRFVLPDMPARLGDSVVVEFMRDPQGEPEAMIGHLLRRGGQTIVLGKINPENEVEIDAKTLIRLHRIATYDDLLMLKFL</sequence>
<protein>
    <submittedName>
        <fullName evidence="2">Putative phage repressor</fullName>
    </submittedName>
</protein>
<dbReference type="InterPro" id="IPR036286">
    <property type="entry name" value="LexA/Signal_pep-like_sf"/>
</dbReference>
<dbReference type="CDD" id="cd06529">
    <property type="entry name" value="S24_LexA-like"/>
    <property type="match status" value="1"/>
</dbReference>
<evidence type="ECO:0000259" key="1">
    <source>
        <dbReference type="PROSITE" id="PS50943"/>
    </source>
</evidence>
<dbReference type="SUPFAM" id="SSF51306">
    <property type="entry name" value="LexA/Signal peptidase"/>
    <property type="match status" value="1"/>
</dbReference>
<dbReference type="EMBL" id="CCND01000001">
    <property type="protein sequence ID" value="CDX49173.1"/>
    <property type="molecule type" value="Genomic_DNA"/>
</dbReference>
<evidence type="ECO:0000313" key="3">
    <source>
        <dbReference type="Proteomes" id="UP000182888"/>
    </source>
</evidence>
<dbReference type="SUPFAM" id="SSF47413">
    <property type="entry name" value="lambda repressor-like DNA-binding domains"/>
    <property type="match status" value="1"/>
</dbReference>
<proteinExistence type="predicted"/>
<dbReference type="CDD" id="cd00093">
    <property type="entry name" value="HTH_XRE"/>
    <property type="match status" value="1"/>
</dbReference>
<dbReference type="InterPro" id="IPR010982">
    <property type="entry name" value="Lambda_DNA-bd_dom_sf"/>
</dbReference>
<dbReference type="AlphaFoldDB" id="A0A0K2VNF5"/>
<name>A0A0K2VNF5_MESPL</name>
<dbReference type="Pfam" id="PF00717">
    <property type="entry name" value="Peptidase_S24"/>
    <property type="match status" value="1"/>
</dbReference>
<dbReference type="InterPro" id="IPR015927">
    <property type="entry name" value="Peptidase_S24_S26A/B/C"/>
</dbReference>
<dbReference type="SMART" id="SM00530">
    <property type="entry name" value="HTH_XRE"/>
    <property type="match status" value="1"/>
</dbReference>
<dbReference type="Pfam" id="PF01381">
    <property type="entry name" value="HTH_3"/>
    <property type="match status" value="1"/>
</dbReference>
<dbReference type="GO" id="GO:0003677">
    <property type="term" value="F:DNA binding"/>
    <property type="evidence" value="ECO:0007669"/>
    <property type="project" value="InterPro"/>
</dbReference>